<keyword evidence="7 9" id="KW-0030">Aminoacyl-tRNA synthetase</keyword>
<evidence type="ECO:0000313" key="12">
    <source>
        <dbReference type="EMBL" id="PUA32757.1"/>
    </source>
</evidence>
<dbReference type="InterPro" id="IPR041872">
    <property type="entry name" value="Anticodon_Met"/>
</dbReference>
<name>A0A2R7Y5V9_9CREN</name>
<dbReference type="EC" id="6.1.1.10" evidence="9"/>
<dbReference type="InterPro" id="IPR029038">
    <property type="entry name" value="MetRS_Zn"/>
</dbReference>
<dbReference type="EMBL" id="NBVN01000003">
    <property type="protein sequence ID" value="PUA32757.1"/>
    <property type="molecule type" value="Genomic_DNA"/>
</dbReference>
<comment type="cofactor">
    <cofactor evidence="9">
        <name>Zn(2+)</name>
        <dbReference type="ChEBI" id="CHEBI:29105"/>
    </cofactor>
    <text evidence="9">Binds 1 zinc ion per subunit.</text>
</comment>
<feature type="binding site" evidence="9">
    <location>
        <position position="340"/>
    </location>
    <ligand>
        <name>ATP</name>
        <dbReference type="ChEBI" id="CHEBI:30616"/>
    </ligand>
</feature>
<feature type="binding site" evidence="9">
    <location>
        <position position="146"/>
    </location>
    <ligand>
        <name>Zn(2+)</name>
        <dbReference type="ChEBI" id="CHEBI:29105"/>
    </ligand>
</feature>
<keyword evidence="5 9" id="KW-0067">ATP-binding</keyword>
<dbReference type="CDD" id="cd00814">
    <property type="entry name" value="MetRS_core"/>
    <property type="match status" value="1"/>
</dbReference>
<feature type="binding site" evidence="9">
    <location>
        <position position="159"/>
    </location>
    <ligand>
        <name>Zn(2+)</name>
        <dbReference type="ChEBI" id="CHEBI:29105"/>
    </ligand>
</feature>
<dbReference type="NCBIfam" id="TIGR00398">
    <property type="entry name" value="metG"/>
    <property type="match status" value="1"/>
</dbReference>
<dbReference type="SUPFAM" id="SSF52374">
    <property type="entry name" value="Nucleotidylyl transferase"/>
    <property type="match status" value="1"/>
</dbReference>
<keyword evidence="9" id="KW-0862">Zinc</keyword>
<dbReference type="GO" id="GO:0017101">
    <property type="term" value="C:aminoacyl-tRNA synthetase multienzyme complex"/>
    <property type="evidence" value="ECO:0007669"/>
    <property type="project" value="TreeGrafter"/>
</dbReference>
<evidence type="ECO:0000256" key="5">
    <source>
        <dbReference type="ARBA" id="ARBA00022840"/>
    </source>
</evidence>
<feature type="domain" description="Methionyl-tRNA synthetase anticodon-binding" evidence="11">
    <location>
        <begin position="413"/>
        <end position="550"/>
    </location>
</feature>
<keyword evidence="6 9" id="KW-0648">Protein biosynthesis</keyword>
<comment type="caution">
    <text evidence="12">The sequence shown here is derived from an EMBL/GenBank/DDBJ whole genome shotgun (WGS) entry which is preliminary data.</text>
</comment>
<dbReference type="Proteomes" id="UP000244093">
    <property type="component" value="Unassembled WGS sequence"/>
</dbReference>
<comment type="catalytic activity">
    <reaction evidence="8 9">
        <text>tRNA(Met) + L-methionine + ATP = L-methionyl-tRNA(Met) + AMP + diphosphate</text>
        <dbReference type="Rhea" id="RHEA:13481"/>
        <dbReference type="Rhea" id="RHEA-COMP:9667"/>
        <dbReference type="Rhea" id="RHEA-COMP:9698"/>
        <dbReference type="ChEBI" id="CHEBI:30616"/>
        <dbReference type="ChEBI" id="CHEBI:33019"/>
        <dbReference type="ChEBI" id="CHEBI:57844"/>
        <dbReference type="ChEBI" id="CHEBI:78442"/>
        <dbReference type="ChEBI" id="CHEBI:78530"/>
        <dbReference type="ChEBI" id="CHEBI:456215"/>
        <dbReference type="EC" id="6.1.1.10"/>
    </reaction>
</comment>
<keyword evidence="3 9" id="KW-0436">Ligase</keyword>
<dbReference type="SUPFAM" id="SSF47323">
    <property type="entry name" value="Anticodon-binding domain of a subclass of class I aminoacyl-tRNA synthetases"/>
    <property type="match status" value="1"/>
</dbReference>
<evidence type="ECO:0000256" key="1">
    <source>
        <dbReference type="ARBA" id="ARBA00004496"/>
    </source>
</evidence>
<dbReference type="InterPro" id="IPR014729">
    <property type="entry name" value="Rossmann-like_a/b/a_fold"/>
</dbReference>
<reference evidence="12 13" key="1">
    <citation type="journal article" date="2018" name="Syst. Appl. Microbiol.">
        <title>A new symbiotic nanoarchaeote (Candidatus Nanoclepta minutus) and its host (Zestosphaera tikiterensis gen. nov., sp. nov.) from a New Zealand hot spring.</title>
        <authorList>
            <person name="St John E."/>
            <person name="Liu Y."/>
            <person name="Podar M."/>
            <person name="Stott M.B."/>
            <person name="Meneghin J."/>
            <person name="Chen Z."/>
            <person name="Lagutin K."/>
            <person name="Mitchell K."/>
            <person name="Reysenbach A.L."/>
        </authorList>
    </citation>
    <scope>NUCLEOTIDE SEQUENCE [LARGE SCALE GENOMIC DNA]</scope>
    <source>
        <strain evidence="12">NZ3</strain>
    </source>
</reference>
<dbReference type="GO" id="GO:0046872">
    <property type="term" value="F:metal ion binding"/>
    <property type="evidence" value="ECO:0007669"/>
    <property type="project" value="UniProtKB-KW"/>
</dbReference>
<dbReference type="PRINTS" id="PR01041">
    <property type="entry name" value="TRNASYNTHMET"/>
</dbReference>
<keyword evidence="9" id="KW-0479">Metal-binding</keyword>
<feature type="short sequence motif" description="'KMSKS' region" evidence="9">
    <location>
        <begin position="337"/>
        <end position="341"/>
    </location>
</feature>
<dbReference type="InterPro" id="IPR014758">
    <property type="entry name" value="Met-tRNA_synth"/>
</dbReference>
<feature type="short sequence motif" description="'HIGH' region" evidence="9">
    <location>
        <begin position="14"/>
        <end position="24"/>
    </location>
</feature>
<dbReference type="HAMAP" id="MF_00098">
    <property type="entry name" value="Met_tRNA_synth_type1"/>
    <property type="match status" value="1"/>
</dbReference>
<dbReference type="GO" id="GO:0006431">
    <property type="term" value="P:methionyl-tRNA aminoacylation"/>
    <property type="evidence" value="ECO:0007669"/>
    <property type="project" value="UniProtKB-UniRule"/>
</dbReference>
<dbReference type="PANTHER" id="PTHR45765:SF1">
    <property type="entry name" value="METHIONINE--TRNA LIGASE, CYTOPLASMIC"/>
    <property type="match status" value="1"/>
</dbReference>
<dbReference type="Gene3D" id="2.20.28.20">
    <property type="entry name" value="Methionyl-tRNA synthetase, Zn-domain"/>
    <property type="match status" value="1"/>
</dbReference>
<protein>
    <recommendedName>
        <fullName evidence="9">Methionine--tRNA ligase</fullName>
        <ecNumber evidence="9">6.1.1.10</ecNumber>
    </recommendedName>
    <alternativeName>
        <fullName evidence="9">Methionyl-tRNA synthetase</fullName>
        <shortName evidence="9">MetRS</shortName>
    </alternativeName>
</protein>
<comment type="subcellular location">
    <subcellularLocation>
        <location evidence="1 9">Cytoplasm</location>
    </subcellularLocation>
</comment>
<dbReference type="Gene3D" id="3.40.50.620">
    <property type="entry name" value="HUPs"/>
    <property type="match status" value="1"/>
</dbReference>
<dbReference type="Gene3D" id="1.10.730.10">
    <property type="entry name" value="Isoleucyl-tRNA Synthetase, Domain 1"/>
    <property type="match status" value="1"/>
</dbReference>
<dbReference type="GO" id="GO:0004825">
    <property type="term" value="F:methionine-tRNA ligase activity"/>
    <property type="evidence" value="ECO:0007669"/>
    <property type="project" value="UniProtKB-UniRule"/>
</dbReference>
<dbReference type="Pfam" id="PF19303">
    <property type="entry name" value="Anticodon_3"/>
    <property type="match status" value="1"/>
</dbReference>
<feature type="binding site" evidence="9">
    <location>
        <position position="149"/>
    </location>
    <ligand>
        <name>Zn(2+)</name>
        <dbReference type="ChEBI" id="CHEBI:29105"/>
    </ligand>
</feature>
<dbReference type="AlphaFoldDB" id="A0A2R7Y5V9"/>
<proteinExistence type="inferred from homology"/>
<comment type="similarity">
    <text evidence="9">Belongs to the class-I aminoacyl-tRNA synthetase family. MetG type 1 subfamily.</text>
</comment>
<feature type="binding site" evidence="9">
    <location>
        <position position="162"/>
    </location>
    <ligand>
        <name>Zn(2+)</name>
        <dbReference type="ChEBI" id="CHEBI:29105"/>
    </ligand>
</feature>
<dbReference type="InterPro" id="IPR033911">
    <property type="entry name" value="MetRS_core"/>
</dbReference>
<dbReference type="GO" id="GO:0005829">
    <property type="term" value="C:cytosol"/>
    <property type="evidence" value="ECO:0007669"/>
    <property type="project" value="TreeGrafter"/>
</dbReference>
<evidence type="ECO:0000256" key="2">
    <source>
        <dbReference type="ARBA" id="ARBA00022490"/>
    </source>
</evidence>
<evidence type="ECO:0000259" key="11">
    <source>
        <dbReference type="Pfam" id="PF19303"/>
    </source>
</evidence>
<evidence type="ECO:0000256" key="4">
    <source>
        <dbReference type="ARBA" id="ARBA00022741"/>
    </source>
</evidence>
<dbReference type="InterPro" id="IPR009080">
    <property type="entry name" value="tRNAsynth_Ia_anticodon-bd"/>
</dbReference>
<evidence type="ECO:0000256" key="3">
    <source>
        <dbReference type="ARBA" id="ARBA00022598"/>
    </source>
</evidence>
<dbReference type="GO" id="GO:0005524">
    <property type="term" value="F:ATP binding"/>
    <property type="evidence" value="ECO:0007669"/>
    <property type="project" value="UniProtKB-UniRule"/>
</dbReference>
<gene>
    <name evidence="9" type="primary">metG</name>
    <name evidence="12" type="ORF">B7O98_04710</name>
</gene>
<dbReference type="SUPFAM" id="SSF57770">
    <property type="entry name" value="Methionyl-tRNA synthetase (MetRS), Zn-domain"/>
    <property type="match status" value="1"/>
</dbReference>
<evidence type="ECO:0000259" key="10">
    <source>
        <dbReference type="Pfam" id="PF09334"/>
    </source>
</evidence>
<dbReference type="InterPro" id="IPR023458">
    <property type="entry name" value="Met-tRNA_ligase_1"/>
</dbReference>
<evidence type="ECO:0000256" key="9">
    <source>
        <dbReference type="HAMAP-Rule" id="MF_00098"/>
    </source>
</evidence>
<evidence type="ECO:0000256" key="6">
    <source>
        <dbReference type="ARBA" id="ARBA00022917"/>
    </source>
</evidence>
<keyword evidence="4 9" id="KW-0547">Nucleotide-binding</keyword>
<dbReference type="Pfam" id="PF09334">
    <property type="entry name" value="tRNA-synt_1g"/>
    <property type="match status" value="1"/>
</dbReference>
<comment type="function">
    <text evidence="9">Is required not only for elongation of protein synthesis but also for the initiation of all mRNA translation through initiator tRNA(fMet) aminoacylation.</text>
</comment>
<evidence type="ECO:0000256" key="7">
    <source>
        <dbReference type="ARBA" id="ARBA00023146"/>
    </source>
</evidence>
<sequence length="581" mass="67729">MVGTGRWVVTSAWPYINTVPHLGNLIGSVLSADVFARFLRMFGEDVIFVSGSDEHGTVIEVEARKKGIEPKELTDSAHEYVVKLWKAWNISFDNYTRTENEVHKKYVRDLMLKIYERGFISRKDQVIPYCPNDKIYLPDRFIEGTCPYCGFEGARGDQCDNCGRLLEPHDLINPRCVFCGSKPEFRLRTHWFFRLDLLEGKILEWVLNHDMLDANVKNFTISWIKTTGLAPRSVTRDNRWGIPAPFPNSEDKTIYVWFDALLGYISATIEYLAKQGRENEWVNYWFNGSAKTAYFIGKDNIPFHAVILPAMLIASGDPYNLPTIISATEYLMYEGKKFSKSRRVGVWIDEALKIVDNPDYWRYALIRMRPEDKDTNFRWVEFVRFVNNELNDHIGNYINRTLNLIYRFFNAQVPNISTLDDEDREMLDLIDRSWSDYVNLMSRARIKAASEAIVKLGERGNQYLNRKSPWFKIKEDVESVKTTLYVSFLNSVTIALMLTPITPYSAAKLLDMMGIEEVKLSFGDKPSKFIKENHRIKKPTPIFSKIPQELAEVLIDEEKREKYLERIREQVNLERPEVLRY</sequence>
<feature type="domain" description="Methionyl/Leucyl tRNA synthetase" evidence="10">
    <location>
        <begin position="8"/>
        <end position="402"/>
    </location>
</feature>
<dbReference type="CDD" id="cd07957">
    <property type="entry name" value="Anticodon_Ia_Met"/>
    <property type="match status" value="1"/>
</dbReference>
<keyword evidence="2 9" id="KW-0963">Cytoplasm</keyword>
<dbReference type="PANTHER" id="PTHR45765">
    <property type="entry name" value="METHIONINE--TRNA LIGASE"/>
    <property type="match status" value="1"/>
</dbReference>
<dbReference type="FunFam" id="2.20.28.20:FF:000001">
    <property type="entry name" value="Methionine--tRNA ligase"/>
    <property type="match status" value="1"/>
</dbReference>
<accession>A0A2R7Y5V9</accession>
<dbReference type="InterPro" id="IPR015413">
    <property type="entry name" value="Methionyl/Leucyl_tRNA_Synth"/>
</dbReference>
<evidence type="ECO:0000313" key="13">
    <source>
        <dbReference type="Proteomes" id="UP000244093"/>
    </source>
</evidence>
<evidence type="ECO:0000256" key="8">
    <source>
        <dbReference type="ARBA" id="ARBA00047364"/>
    </source>
</evidence>
<organism evidence="12 13">
    <name type="scientific">Zestosphaera tikiterensis</name>
    <dbReference type="NCBI Taxonomy" id="1973259"/>
    <lineage>
        <taxon>Archaea</taxon>
        <taxon>Thermoproteota</taxon>
        <taxon>Thermoprotei</taxon>
        <taxon>Desulfurococcales</taxon>
        <taxon>Desulfurococcaceae</taxon>
        <taxon>Zestosphaera</taxon>
    </lineage>
</organism>